<comment type="caution">
    <text evidence="1">The sequence shown here is derived from an EMBL/GenBank/DDBJ whole genome shotgun (WGS) entry which is preliminary data.</text>
</comment>
<accession>A0A502F609</accession>
<evidence type="ECO:0000313" key="1">
    <source>
        <dbReference type="EMBL" id="TPG44549.1"/>
    </source>
</evidence>
<dbReference type="Proteomes" id="UP000319700">
    <property type="component" value="Unassembled WGS sequence"/>
</dbReference>
<dbReference type="OrthoDB" id="1373817at2"/>
<dbReference type="RefSeq" id="WP_140503781.1">
    <property type="nucleotide sequence ID" value="NZ_RCZH01000002.1"/>
</dbReference>
<organism evidence="1 2">
    <name type="scientific">Flavobacterium pectinovorum</name>
    <dbReference type="NCBI Taxonomy" id="29533"/>
    <lineage>
        <taxon>Bacteria</taxon>
        <taxon>Pseudomonadati</taxon>
        <taxon>Bacteroidota</taxon>
        <taxon>Flavobacteriia</taxon>
        <taxon>Flavobacteriales</taxon>
        <taxon>Flavobacteriaceae</taxon>
        <taxon>Flavobacterium</taxon>
    </lineage>
</organism>
<reference evidence="1 2" key="1">
    <citation type="journal article" date="2019" name="Environ. Microbiol.">
        <title>Species interactions and distinct microbial communities in high Arctic permafrost affected cryosols are associated with the CH4 and CO2 gas fluxes.</title>
        <authorList>
            <person name="Altshuler I."/>
            <person name="Hamel J."/>
            <person name="Turney S."/>
            <person name="Magnuson E."/>
            <person name="Levesque R."/>
            <person name="Greer C."/>
            <person name="Whyte L.G."/>
        </authorList>
    </citation>
    <scope>NUCLEOTIDE SEQUENCE [LARGE SCALE GENOMIC DNA]</scope>
    <source>
        <strain evidence="1 2">42</strain>
    </source>
</reference>
<name>A0A502F609_9FLAO</name>
<dbReference type="EMBL" id="RCZH01000002">
    <property type="protein sequence ID" value="TPG44549.1"/>
    <property type="molecule type" value="Genomic_DNA"/>
</dbReference>
<sequence length="196" mass="22885">MDKKELFQSMINILTEFQIICEFDNGDIVINFLPIASAELCDFEYAIFHEKKWYKVVVSEKDSKIKIFEQNDNVQETVLSILKDDSIENEPVELIDLAKHFVTKTKEINLEGELKGKTIWVEETMFGKLLGFTNNDDEFISMGIEIDSELYFSPNFTEHNDFAFFCKITKRYYDAFVRDESGKYEGLTSNGQKIKF</sequence>
<keyword evidence="2" id="KW-1185">Reference proteome</keyword>
<gene>
    <name evidence="1" type="ORF">EAH81_03485</name>
</gene>
<dbReference type="AlphaFoldDB" id="A0A502F609"/>
<protein>
    <submittedName>
        <fullName evidence="1">Uncharacterized protein</fullName>
    </submittedName>
</protein>
<evidence type="ECO:0000313" key="2">
    <source>
        <dbReference type="Proteomes" id="UP000319700"/>
    </source>
</evidence>
<proteinExistence type="predicted"/>